<organism evidence="7">
    <name type="scientific">marine sediment metagenome</name>
    <dbReference type="NCBI Taxonomy" id="412755"/>
    <lineage>
        <taxon>unclassified sequences</taxon>
        <taxon>metagenomes</taxon>
        <taxon>ecological metagenomes</taxon>
    </lineage>
</organism>
<evidence type="ECO:0000256" key="3">
    <source>
        <dbReference type="ARBA" id="ARBA00022723"/>
    </source>
</evidence>
<dbReference type="EMBL" id="BARV01003032">
    <property type="protein sequence ID" value="GAH98797.1"/>
    <property type="molecule type" value="Genomic_DNA"/>
</dbReference>
<keyword evidence="3" id="KW-0479">Metal-binding</keyword>
<dbReference type="GO" id="GO:0051539">
    <property type="term" value="F:4 iron, 4 sulfur cluster binding"/>
    <property type="evidence" value="ECO:0007669"/>
    <property type="project" value="UniProtKB-KW"/>
</dbReference>
<comment type="caution">
    <text evidence="7">The sequence shown here is derived from an EMBL/GenBank/DDBJ whole genome shotgun (WGS) entry which is preliminary data.</text>
</comment>
<proteinExistence type="predicted"/>
<protein>
    <recommendedName>
        <fullName evidence="8">4-hydroxy-3-methylbut-2-enyl diphosphate reductase</fullName>
    </recommendedName>
</protein>
<keyword evidence="5" id="KW-0411">Iron-sulfur</keyword>
<evidence type="ECO:0000256" key="2">
    <source>
        <dbReference type="ARBA" id="ARBA00022485"/>
    </source>
</evidence>
<evidence type="ECO:0000256" key="6">
    <source>
        <dbReference type="SAM" id="Phobius"/>
    </source>
</evidence>
<sequence length="139" mass="15792">MEIILAEPVGYCYGVERALNIAQKALQSENTNIYTLGPIIHNPQVVKELKKEGIKIIESLEGVDIGTIIIRAHGIDPKKIRKAKEIGHKIIDATCPFVKINQNRASQLIKGDRLFYKIFRFFAFLILKILFIVKFVESI</sequence>
<dbReference type="InterPro" id="IPR003451">
    <property type="entry name" value="LytB/IspH"/>
</dbReference>
<evidence type="ECO:0008006" key="8">
    <source>
        <dbReference type="Google" id="ProtNLM"/>
    </source>
</evidence>
<dbReference type="PANTHER" id="PTHR30426:SF0">
    <property type="entry name" value="4-HYDROXY-3-METHYLBUT-2-ENYL DIPHOSPHATE REDUCTASE"/>
    <property type="match status" value="1"/>
</dbReference>
<dbReference type="GO" id="GO:0046872">
    <property type="term" value="F:metal ion binding"/>
    <property type="evidence" value="ECO:0007669"/>
    <property type="project" value="UniProtKB-KW"/>
</dbReference>
<gene>
    <name evidence="7" type="ORF">S06H3_07475</name>
</gene>
<dbReference type="AlphaFoldDB" id="X1JXC1"/>
<keyword evidence="4" id="KW-0408">Iron</keyword>
<name>X1JXC1_9ZZZZ</name>
<feature type="transmembrane region" description="Helical" evidence="6">
    <location>
        <begin position="114"/>
        <end position="136"/>
    </location>
</feature>
<reference evidence="7" key="1">
    <citation type="journal article" date="2014" name="Front. Microbiol.">
        <title>High frequency of phylogenetically diverse reductive dehalogenase-homologous genes in deep subseafloor sedimentary metagenomes.</title>
        <authorList>
            <person name="Kawai M."/>
            <person name="Futagami T."/>
            <person name="Toyoda A."/>
            <person name="Takaki Y."/>
            <person name="Nishi S."/>
            <person name="Hori S."/>
            <person name="Arai W."/>
            <person name="Tsubouchi T."/>
            <person name="Morono Y."/>
            <person name="Uchiyama I."/>
            <person name="Ito T."/>
            <person name="Fujiyama A."/>
            <person name="Inagaki F."/>
            <person name="Takami H."/>
        </authorList>
    </citation>
    <scope>NUCLEOTIDE SEQUENCE</scope>
    <source>
        <strain evidence="7">Expedition CK06-06</strain>
    </source>
</reference>
<keyword evidence="6" id="KW-0812">Transmembrane</keyword>
<keyword evidence="6" id="KW-1133">Transmembrane helix</keyword>
<dbReference type="GO" id="GO:0050992">
    <property type="term" value="P:dimethylallyl diphosphate biosynthetic process"/>
    <property type="evidence" value="ECO:0007669"/>
    <property type="project" value="InterPro"/>
</dbReference>
<keyword evidence="6" id="KW-0472">Membrane</keyword>
<dbReference type="GO" id="GO:0019288">
    <property type="term" value="P:isopentenyl diphosphate biosynthetic process, methylerythritol 4-phosphate pathway"/>
    <property type="evidence" value="ECO:0007669"/>
    <property type="project" value="InterPro"/>
</dbReference>
<dbReference type="PANTHER" id="PTHR30426">
    <property type="entry name" value="4-HYDROXY-3-METHYLBUT-2-ENYL DIPHOSPHATE REDUCTASE"/>
    <property type="match status" value="1"/>
</dbReference>
<evidence type="ECO:0000256" key="5">
    <source>
        <dbReference type="ARBA" id="ARBA00023014"/>
    </source>
</evidence>
<dbReference type="Gene3D" id="3.40.50.11270">
    <property type="match status" value="1"/>
</dbReference>
<dbReference type="Pfam" id="PF02401">
    <property type="entry name" value="LYTB"/>
    <property type="match status" value="1"/>
</dbReference>
<evidence type="ECO:0000313" key="7">
    <source>
        <dbReference type="EMBL" id="GAH98797.1"/>
    </source>
</evidence>
<dbReference type="GO" id="GO:0051745">
    <property type="term" value="F:4-hydroxy-3-methylbut-2-enyl diphosphate reductase activity"/>
    <property type="evidence" value="ECO:0007669"/>
    <property type="project" value="InterPro"/>
</dbReference>
<accession>X1JXC1</accession>
<evidence type="ECO:0000256" key="4">
    <source>
        <dbReference type="ARBA" id="ARBA00023004"/>
    </source>
</evidence>
<comment type="cofactor">
    <cofactor evidence="1">
        <name>[4Fe-4S] cluster</name>
        <dbReference type="ChEBI" id="CHEBI:49883"/>
    </cofactor>
</comment>
<evidence type="ECO:0000256" key="1">
    <source>
        <dbReference type="ARBA" id="ARBA00001966"/>
    </source>
</evidence>
<keyword evidence="2" id="KW-0004">4Fe-4S</keyword>